<accession>L2GLD6</accession>
<dbReference type="VEuPathDB" id="MicrosporidiaDB:VICG_01289"/>
<evidence type="ECO:0000313" key="2">
    <source>
        <dbReference type="Proteomes" id="UP000011082"/>
    </source>
</evidence>
<dbReference type="AlphaFoldDB" id="L2GLD6"/>
<dbReference type="HOGENOM" id="CLU_2005671_0_0_1"/>
<dbReference type="InParanoid" id="L2GLD6"/>
<gene>
    <name evidence="1" type="ORF">VICG_01289</name>
</gene>
<sequence>MNFIHFYGHKKTTEGILDNIKSISSSPKALLENLYSLNIFSSCTPVKNKVCLSESPNSIKMKLSSKSRNNGTAMSKNIIVNFPNVFGGGEFFNLNFQSYKDATVEIGKPLFVNNSIAHTTNHCK</sequence>
<evidence type="ECO:0000313" key="1">
    <source>
        <dbReference type="EMBL" id="ELA41656.1"/>
    </source>
</evidence>
<dbReference type="EMBL" id="JH370140">
    <property type="protein sequence ID" value="ELA41656.1"/>
    <property type="molecule type" value="Genomic_DNA"/>
</dbReference>
<reference evidence="2" key="1">
    <citation type="submission" date="2011-05" db="EMBL/GenBank/DDBJ databases">
        <title>The genome sequence of Vittaforma corneae strain ATCC 50505.</title>
        <authorList>
            <consortium name="The Broad Institute Genome Sequencing Platform"/>
            <person name="Cuomo C."/>
            <person name="Didier E."/>
            <person name="Bowers L."/>
            <person name="Young S.K."/>
            <person name="Zeng Q."/>
            <person name="Gargeya S."/>
            <person name="Fitzgerald M."/>
            <person name="Haas B."/>
            <person name="Abouelleil A."/>
            <person name="Alvarado L."/>
            <person name="Arachchi H.M."/>
            <person name="Berlin A."/>
            <person name="Chapman S.B."/>
            <person name="Gearin G."/>
            <person name="Goldberg J."/>
            <person name="Griggs A."/>
            <person name="Gujja S."/>
            <person name="Hansen M."/>
            <person name="Heiman D."/>
            <person name="Howarth C."/>
            <person name="Larimer J."/>
            <person name="Lui A."/>
            <person name="MacDonald P.J.P."/>
            <person name="McCowen C."/>
            <person name="Montmayeur A."/>
            <person name="Murphy C."/>
            <person name="Neiman D."/>
            <person name="Pearson M."/>
            <person name="Priest M."/>
            <person name="Roberts A."/>
            <person name="Saif S."/>
            <person name="Shea T."/>
            <person name="Sisk P."/>
            <person name="Stolte C."/>
            <person name="Sykes S."/>
            <person name="Wortman J."/>
            <person name="Nusbaum C."/>
            <person name="Birren B."/>
        </authorList>
    </citation>
    <scope>NUCLEOTIDE SEQUENCE [LARGE SCALE GENOMIC DNA]</scope>
    <source>
        <strain evidence="2">ATCC 50505</strain>
    </source>
</reference>
<dbReference type="RefSeq" id="XP_007604735.1">
    <property type="nucleotide sequence ID" value="XM_007604673.1"/>
</dbReference>
<organism evidence="1 2">
    <name type="scientific">Vittaforma corneae (strain ATCC 50505)</name>
    <name type="common">Microsporidian parasite</name>
    <name type="synonym">Nosema corneum</name>
    <dbReference type="NCBI Taxonomy" id="993615"/>
    <lineage>
        <taxon>Eukaryota</taxon>
        <taxon>Fungi</taxon>
        <taxon>Fungi incertae sedis</taxon>
        <taxon>Microsporidia</taxon>
        <taxon>Nosematidae</taxon>
        <taxon>Vittaforma</taxon>
    </lineage>
</organism>
<name>L2GLD6_VITCO</name>
<keyword evidence="2" id="KW-1185">Reference proteome</keyword>
<dbReference type="GeneID" id="19882000"/>
<dbReference type="Proteomes" id="UP000011082">
    <property type="component" value="Unassembled WGS sequence"/>
</dbReference>
<protein>
    <submittedName>
        <fullName evidence="1">Uncharacterized protein</fullName>
    </submittedName>
</protein>
<proteinExistence type="predicted"/>